<accession>A0AAN8G4W8</accession>
<reference evidence="2 3" key="1">
    <citation type="submission" date="2019-10" db="EMBL/GenBank/DDBJ databases">
        <title>Assembly and Annotation for the nematode Trichostrongylus colubriformis.</title>
        <authorList>
            <person name="Martin J."/>
        </authorList>
    </citation>
    <scope>NUCLEOTIDE SEQUENCE [LARGE SCALE GENOMIC DNA]</scope>
    <source>
        <strain evidence="2">G859</strain>
        <tissue evidence="2">Whole worm</tissue>
    </source>
</reference>
<protein>
    <submittedName>
        <fullName evidence="2">Uncharacterized protein</fullName>
    </submittedName>
</protein>
<dbReference type="AlphaFoldDB" id="A0AAN8G4W8"/>
<gene>
    <name evidence="2" type="ORF">GCK32_011860</name>
</gene>
<feature type="region of interest" description="Disordered" evidence="1">
    <location>
        <begin position="185"/>
        <end position="209"/>
    </location>
</feature>
<feature type="compositionally biased region" description="Basic and acidic residues" evidence="1">
    <location>
        <begin position="185"/>
        <end position="196"/>
    </location>
</feature>
<keyword evidence="3" id="KW-1185">Reference proteome</keyword>
<feature type="compositionally biased region" description="Pro residues" evidence="1">
    <location>
        <begin position="42"/>
        <end position="51"/>
    </location>
</feature>
<feature type="non-terminal residue" evidence="2">
    <location>
        <position position="1"/>
    </location>
</feature>
<name>A0AAN8G4W8_TRICO</name>
<organism evidence="2 3">
    <name type="scientific">Trichostrongylus colubriformis</name>
    <name type="common">Black scour worm</name>
    <dbReference type="NCBI Taxonomy" id="6319"/>
    <lineage>
        <taxon>Eukaryota</taxon>
        <taxon>Metazoa</taxon>
        <taxon>Ecdysozoa</taxon>
        <taxon>Nematoda</taxon>
        <taxon>Chromadorea</taxon>
        <taxon>Rhabditida</taxon>
        <taxon>Rhabditina</taxon>
        <taxon>Rhabditomorpha</taxon>
        <taxon>Strongyloidea</taxon>
        <taxon>Trichostrongylidae</taxon>
        <taxon>Trichostrongylus</taxon>
    </lineage>
</organism>
<feature type="compositionally biased region" description="Polar residues" evidence="1">
    <location>
        <begin position="243"/>
        <end position="252"/>
    </location>
</feature>
<feature type="compositionally biased region" description="Acidic residues" evidence="1">
    <location>
        <begin position="52"/>
        <end position="61"/>
    </location>
</feature>
<feature type="compositionally biased region" description="Basic and acidic residues" evidence="1">
    <location>
        <begin position="79"/>
        <end position="91"/>
    </location>
</feature>
<dbReference type="EMBL" id="WIXE01011311">
    <property type="protein sequence ID" value="KAK5976838.1"/>
    <property type="molecule type" value="Genomic_DNA"/>
</dbReference>
<feature type="region of interest" description="Disordered" evidence="1">
    <location>
        <begin position="243"/>
        <end position="264"/>
    </location>
</feature>
<feature type="region of interest" description="Disordered" evidence="1">
    <location>
        <begin position="1"/>
        <end position="146"/>
    </location>
</feature>
<feature type="compositionally biased region" description="Polar residues" evidence="1">
    <location>
        <begin position="1"/>
        <end position="18"/>
    </location>
</feature>
<feature type="compositionally biased region" description="Polar residues" evidence="1">
    <location>
        <begin position="92"/>
        <end position="108"/>
    </location>
</feature>
<evidence type="ECO:0000313" key="3">
    <source>
        <dbReference type="Proteomes" id="UP001331761"/>
    </source>
</evidence>
<sequence>RVSVVQEQPCTDIYQQLPSPEETFNPPAPSTSCDEGLRPSVPTIPLPQPPDSPEDDNGEYECYERIDFCYESQPSSGRTETDRSPGRDRLSETFSQAPSSPGGTSRHSFPSPGMNTLPRFSGGGGSQSSTLGRKKTSPRYPSSMDFEKFLRIKSNLQQNISKKMDQLRQKVGDKRISAVFTSDATKEGEYDKRCDELATESSPKSTDEDIYVYGDEWSSDDDDDQNVYDDRRSSMYKELEQQLNRVFPSSKSPKMESGEISALL</sequence>
<evidence type="ECO:0000256" key="1">
    <source>
        <dbReference type="SAM" id="MobiDB-lite"/>
    </source>
</evidence>
<dbReference type="Proteomes" id="UP001331761">
    <property type="component" value="Unassembled WGS sequence"/>
</dbReference>
<proteinExistence type="predicted"/>
<evidence type="ECO:0000313" key="2">
    <source>
        <dbReference type="EMBL" id="KAK5976838.1"/>
    </source>
</evidence>
<comment type="caution">
    <text evidence="2">The sequence shown here is derived from an EMBL/GenBank/DDBJ whole genome shotgun (WGS) entry which is preliminary data.</text>
</comment>